<dbReference type="Proteomes" id="UP000479000">
    <property type="component" value="Unassembled WGS sequence"/>
</dbReference>
<proteinExistence type="predicted"/>
<dbReference type="EMBL" id="CADCXU010022553">
    <property type="protein sequence ID" value="CAB0009986.1"/>
    <property type="molecule type" value="Genomic_DNA"/>
</dbReference>
<feature type="non-terminal residue" evidence="2">
    <location>
        <position position="62"/>
    </location>
</feature>
<evidence type="ECO:0000313" key="2">
    <source>
        <dbReference type="EMBL" id="CAB0009986.1"/>
    </source>
</evidence>
<gene>
    <name evidence="2" type="ORF">NTEN_LOCUS15052</name>
</gene>
<name>A0A6H5H3A9_9HEMI</name>
<accession>A0A6H5H3A9</accession>
<reference evidence="2 3" key="1">
    <citation type="submission" date="2020-02" db="EMBL/GenBank/DDBJ databases">
        <authorList>
            <person name="Ferguson B K."/>
        </authorList>
    </citation>
    <scope>NUCLEOTIDE SEQUENCE [LARGE SCALE GENOMIC DNA]</scope>
</reference>
<feature type="compositionally biased region" description="Basic and acidic residues" evidence="1">
    <location>
        <begin position="1"/>
        <end position="15"/>
    </location>
</feature>
<feature type="region of interest" description="Disordered" evidence="1">
    <location>
        <begin position="1"/>
        <end position="20"/>
    </location>
</feature>
<evidence type="ECO:0000256" key="1">
    <source>
        <dbReference type="SAM" id="MobiDB-lite"/>
    </source>
</evidence>
<organism evidence="2 3">
    <name type="scientific">Nesidiocoris tenuis</name>
    <dbReference type="NCBI Taxonomy" id="355587"/>
    <lineage>
        <taxon>Eukaryota</taxon>
        <taxon>Metazoa</taxon>
        <taxon>Ecdysozoa</taxon>
        <taxon>Arthropoda</taxon>
        <taxon>Hexapoda</taxon>
        <taxon>Insecta</taxon>
        <taxon>Pterygota</taxon>
        <taxon>Neoptera</taxon>
        <taxon>Paraneoptera</taxon>
        <taxon>Hemiptera</taxon>
        <taxon>Heteroptera</taxon>
        <taxon>Panheteroptera</taxon>
        <taxon>Cimicomorpha</taxon>
        <taxon>Miridae</taxon>
        <taxon>Dicyphina</taxon>
        <taxon>Nesidiocoris</taxon>
    </lineage>
</organism>
<dbReference type="AlphaFoldDB" id="A0A6H5H3A9"/>
<sequence length="62" mass="7211">MESRAEETEEGDLKPSDPINQTLGYYKSFCFIRPRPPKNRATHLSMVCLFRPEPTFLVFTFA</sequence>
<evidence type="ECO:0000313" key="3">
    <source>
        <dbReference type="Proteomes" id="UP000479000"/>
    </source>
</evidence>
<protein>
    <submittedName>
        <fullName evidence="2">Uncharacterized protein</fullName>
    </submittedName>
</protein>
<keyword evidence="3" id="KW-1185">Reference proteome</keyword>